<sequence length="88" mass="9437">MSSMGDNTKSADVSISVESVDDQSSLIPPPKIATTASEPPLSKKSRVLTSQGAMTSALWRSSLLHEDNPFISAILSKKLAQTLNPTWH</sequence>
<evidence type="ECO:0000313" key="2">
    <source>
        <dbReference type="EMBL" id="KAL3533089.1"/>
    </source>
</evidence>
<dbReference type="EMBL" id="JBJUIK010000003">
    <property type="protein sequence ID" value="KAL3533089.1"/>
    <property type="molecule type" value="Genomic_DNA"/>
</dbReference>
<organism evidence="2 3">
    <name type="scientific">Cinchona calisaya</name>
    <dbReference type="NCBI Taxonomy" id="153742"/>
    <lineage>
        <taxon>Eukaryota</taxon>
        <taxon>Viridiplantae</taxon>
        <taxon>Streptophyta</taxon>
        <taxon>Embryophyta</taxon>
        <taxon>Tracheophyta</taxon>
        <taxon>Spermatophyta</taxon>
        <taxon>Magnoliopsida</taxon>
        <taxon>eudicotyledons</taxon>
        <taxon>Gunneridae</taxon>
        <taxon>Pentapetalae</taxon>
        <taxon>asterids</taxon>
        <taxon>lamiids</taxon>
        <taxon>Gentianales</taxon>
        <taxon>Rubiaceae</taxon>
        <taxon>Cinchonoideae</taxon>
        <taxon>Cinchoneae</taxon>
        <taxon>Cinchona</taxon>
    </lineage>
</organism>
<accession>A0ABD3APW3</accession>
<feature type="compositionally biased region" description="Polar residues" evidence="1">
    <location>
        <begin position="1"/>
        <end position="26"/>
    </location>
</feature>
<reference evidence="2 3" key="1">
    <citation type="submission" date="2024-11" db="EMBL/GenBank/DDBJ databases">
        <title>A near-complete genome assembly of Cinchona calisaya.</title>
        <authorList>
            <person name="Lian D.C."/>
            <person name="Zhao X.W."/>
            <person name="Wei L."/>
        </authorList>
    </citation>
    <scope>NUCLEOTIDE SEQUENCE [LARGE SCALE GENOMIC DNA]</scope>
    <source>
        <tissue evidence="2">Nenye</tissue>
    </source>
</reference>
<dbReference type="Proteomes" id="UP001630127">
    <property type="component" value="Unassembled WGS sequence"/>
</dbReference>
<protein>
    <submittedName>
        <fullName evidence="2">Uncharacterized protein</fullName>
    </submittedName>
</protein>
<evidence type="ECO:0000256" key="1">
    <source>
        <dbReference type="SAM" id="MobiDB-lite"/>
    </source>
</evidence>
<proteinExistence type="predicted"/>
<comment type="caution">
    <text evidence="2">The sequence shown here is derived from an EMBL/GenBank/DDBJ whole genome shotgun (WGS) entry which is preliminary data.</text>
</comment>
<gene>
    <name evidence="2" type="ORF">ACH5RR_006610</name>
</gene>
<feature type="region of interest" description="Disordered" evidence="1">
    <location>
        <begin position="1"/>
        <end position="48"/>
    </location>
</feature>
<keyword evidence="3" id="KW-1185">Reference proteome</keyword>
<name>A0ABD3APW3_9GENT</name>
<dbReference type="AlphaFoldDB" id="A0ABD3APW3"/>
<evidence type="ECO:0000313" key="3">
    <source>
        <dbReference type="Proteomes" id="UP001630127"/>
    </source>
</evidence>